<comment type="caution">
    <text evidence="1">The sequence shown here is derived from an EMBL/GenBank/DDBJ whole genome shotgun (WGS) entry which is preliminary data.</text>
</comment>
<evidence type="ECO:0000313" key="1">
    <source>
        <dbReference type="EMBL" id="OXU21528.1"/>
    </source>
</evidence>
<dbReference type="AlphaFoldDB" id="A0A232ET40"/>
<reference evidence="1 2" key="1">
    <citation type="journal article" date="2017" name="Curr. Biol.">
        <title>The Evolution of Venom by Co-option of Single-Copy Genes.</title>
        <authorList>
            <person name="Martinson E.O."/>
            <person name="Mrinalini"/>
            <person name="Kelkar Y.D."/>
            <person name="Chang C.H."/>
            <person name="Werren J.H."/>
        </authorList>
    </citation>
    <scope>NUCLEOTIDE SEQUENCE [LARGE SCALE GENOMIC DNA]</scope>
    <source>
        <strain evidence="1 2">Alberta</strain>
        <tissue evidence="1">Whole body</tissue>
    </source>
</reference>
<dbReference type="Proteomes" id="UP000215335">
    <property type="component" value="Unassembled WGS sequence"/>
</dbReference>
<evidence type="ECO:0000313" key="2">
    <source>
        <dbReference type="Proteomes" id="UP000215335"/>
    </source>
</evidence>
<dbReference type="OrthoDB" id="7600614at2759"/>
<organism evidence="1 2">
    <name type="scientific">Trichomalopsis sarcophagae</name>
    <dbReference type="NCBI Taxonomy" id="543379"/>
    <lineage>
        <taxon>Eukaryota</taxon>
        <taxon>Metazoa</taxon>
        <taxon>Ecdysozoa</taxon>
        <taxon>Arthropoda</taxon>
        <taxon>Hexapoda</taxon>
        <taxon>Insecta</taxon>
        <taxon>Pterygota</taxon>
        <taxon>Neoptera</taxon>
        <taxon>Endopterygota</taxon>
        <taxon>Hymenoptera</taxon>
        <taxon>Apocrita</taxon>
        <taxon>Proctotrupomorpha</taxon>
        <taxon>Chalcidoidea</taxon>
        <taxon>Pteromalidae</taxon>
        <taxon>Pteromalinae</taxon>
        <taxon>Trichomalopsis</taxon>
    </lineage>
</organism>
<proteinExistence type="predicted"/>
<accession>A0A232ET40</accession>
<dbReference type="EMBL" id="NNAY01002332">
    <property type="protein sequence ID" value="OXU21528.1"/>
    <property type="molecule type" value="Genomic_DNA"/>
</dbReference>
<keyword evidence="2" id="KW-1185">Reference proteome</keyword>
<name>A0A232ET40_9HYME</name>
<gene>
    <name evidence="1" type="ORF">TSAR_013808</name>
</gene>
<protein>
    <submittedName>
        <fullName evidence="1">Uncharacterized protein</fullName>
    </submittedName>
</protein>
<sequence length="888" mass="102740">MVGPKPGASPEEILEKLLSYDIYNDSKNLKSRKDNVWQLICDDLKNNIKPVNLYFQVSQDRHNILSSYRKSKGLEIYSDDDDAIEVNNAKHSNSDEDESDLIQEDIPKKRRKIINPKKKNRIDFDFIISSEQYEQIRPVKTIYKDEREGLVLQKGWQDLMRKNIYHNEKLPCAFCFERYTIDEFDAYIRINGYCRDPDCNSKITIVCVDKPTLGEPITFNVNTINTKGVPHTAKNRLQGSERTEVLEELRNKKPKQWRRDKAVELMQHGDCEPHFLYNLPSLQKASQEMKNKDLGIKKGSSLFESLSEIKKSVEFNKFIRNIGYDKFYITYWSPDQVSLHNDIQRKLNNELALDSTSSIGLKINRPDGVSSDLYLTILSSYVNNSIIPLCQTISEINDTNFFNYWLNDFKKSGATDPKLLVTDMGKALQNGACLTFNKMTLRDYNDHCLQILQTNDTDRKLSTQLRIDIAHYQHVISMWPCISKGPKKVKELYLRCTGFMASISDLDNFVEFLEFLLYVAMIKVYSSKCADALQYLAKKIKTYKFDEELCKISETTAVEENIEDEKILDTHTEKKSRVKIFIDNIHSKVENTIKNDSNTDHSSSFDQTNDYYLPDFVKRFVDLCKEFPCWSNVMTSHFKNEKDIATSARGEALFNEFKNSILENRKPLRCDKIIIKHCQQINGDIILARAAINDIQPKKKVAEKKVSKDENEHLHQAERWKNKISLQLIDEESSVTENLDNEHNLIAMDPNGDGEINEPAFYMGASFDKTAQDNDNQVDSKENCIKIETDMKQCQHVSENSFSINHDHDYGQVTVDIEKNQKLLEEADVKIDEEEKSSNIFNEVFICDTYVDFMDNVDKVSTIIDVKCKDDNETIVDVNESYSEKKAA</sequence>